<proteinExistence type="predicted"/>
<accession>A0A0D2NGN1</accession>
<feature type="region of interest" description="Disordered" evidence="1">
    <location>
        <begin position="70"/>
        <end position="89"/>
    </location>
</feature>
<keyword evidence="2" id="KW-1133">Transmembrane helix</keyword>
<evidence type="ECO:0000256" key="1">
    <source>
        <dbReference type="SAM" id="MobiDB-lite"/>
    </source>
</evidence>
<protein>
    <submittedName>
        <fullName evidence="3">Uncharacterized protein</fullName>
    </submittedName>
</protein>
<name>A0A0D2NGN1_HYPSF</name>
<keyword evidence="4" id="KW-1185">Reference proteome</keyword>
<dbReference type="AlphaFoldDB" id="A0A0D2NGN1"/>
<dbReference type="Proteomes" id="UP000054270">
    <property type="component" value="Unassembled WGS sequence"/>
</dbReference>
<reference evidence="4" key="1">
    <citation type="submission" date="2014-04" db="EMBL/GenBank/DDBJ databases">
        <title>Evolutionary Origins and Diversification of the Mycorrhizal Mutualists.</title>
        <authorList>
            <consortium name="DOE Joint Genome Institute"/>
            <consortium name="Mycorrhizal Genomics Consortium"/>
            <person name="Kohler A."/>
            <person name="Kuo A."/>
            <person name="Nagy L.G."/>
            <person name="Floudas D."/>
            <person name="Copeland A."/>
            <person name="Barry K.W."/>
            <person name="Cichocki N."/>
            <person name="Veneault-Fourrey C."/>
            <person name="LaButti K."/>
            <person name="Lindquist E.A."/>
            <person name="Lipzen A."/>
            <person name="Lundell T."/>
            <person name="Morin E."/>
            <person name="Murat C."/>
            <person name="Riley R."/>
            <person name="Ohm R."/>
            <person name="Sun H."/>
            <person name="Tunlid A."/>
            <person name="Henrissat B."/>
            <person name="Grigoriev I.V."/>
            <person name="Hibbett D.S."/>
            <person name="Martin F."/>
        </authorList>
    </citation>
    <scope>NUCLEOTIDE SEQUENCE [LARGE SCALE GENOMIC DNA]</scope>
    <source>
        <strain evidence="4">FD-334 SS-4</strain>
    </source>
</reference>
<organism evidence="3 4">
    <name type="scientific">Hypholoma sublateritium (strain FD-334 SS-4)</name>
    <dbReference type="NCBI Taxonomy" id="945553"/>
    <lineage>
        <taxon>Eukaryota</taxon>
        <taxon>Fungi</taxon>
        <taxon>Dikarya</taxon>
        <taxon>Basidiomycota</taxon>
        <taxon>Agaricomycotina</taxon>
        <taxon>Agaricomycetes</taxon>
        <taxon>Agaricomycetidae</taxon>
        <taxon>Agaricales</taxon>
        <taxon>Agaricineae</taxon>
        <taxon>Strophariaceae</taxon>
        <taxon>Hypholoma</taxon>
    </lineage>
</organism>
<gene>
    <name evidence="3" type="ORF">HYPSUDRAFT_45568</name>
</gene>
<sequence length="89" mass="10154">MLNGTESEFSLSFSSFFFPLFGLFMSPLSKHSFAFVGWTDMDFSHIALCTGTRLHHDDTSHDFNRIPHHHVRQNQAIMPKPQQSEGTGQ</sequence>
<evidence type="ECO:0000256" key="2">
    <source>
        <dbReference type="SAM" id="Phobius"/>
    </source>
</evidence>
<feature type="transmembrane region" description="Helical" evidence="2">
    <location>
        <begin position="12"/>
        <end position="29"/>
    </location>
</feature>
<evidence type="ECO:0000313" key="4">
    <source>
        <dbReference type="Proteomes" id="UP000054270"/>
    </source>
</evidence>
<keyword evidence="2" id="KW-0812">Transmembrane</keyword>
<dbReference type="EMBL" id="KN817593">
    <property type="protein sequence ID" value="KJA18119.1"/>
    <property type="molecule type" value="Genomic_DNA"/>
</dbReference>
<keyword evidence="2" id="KW-0472">Membrane</keyword>
<evidence type="ECO:0000313" key="3">
    <source>
        <dbReference type="EMBL" id="KJA18119.1"/>
    </source>
</evidence>
<feature type="compositionally biased region" description="Polar residues" evidence="1">
    <location>
        <begin position="73"/>
        <end position="89"/>
    </location>
</feature>